<gene>
    <name evidence="8" type="ORF">SAMN05660706_104107</name>
</gene>
<evidence type="ECO:0000256" key="3">
    <source>
        <dbReference type="ARBA" id="ARBA00022692"/>
    </source>
</evidence>
<comment type="subcellular location">
    <subcellularLocation>
        <location evidence="1">Membrane</location>
        <topology evidence="1">Multi-pass membrane protein</topology>
    </subcellularLocation>
</comment>
<evidence type="ECO:0000256" key="4">
    <source>
        <dbReference type="ARBA" id="ARBA00022989"/>
    </source>
</evidence>
<keyword evidence="5 6" id="KW-0472">Membrane</keyword>
<dbReference type="GO" id="GO:0016020">
    <property type="term" value="C:membrane"/>
    <property type="evidence" value="ECO:0007669"/>
    <property type="project" value="UniProtKB-SubCell"/>
</dbReference>
<evidence type="ECO:0000256" key="2">
    <source>
        <dbReference type="ARBA" id="ARBA00006143"/>
    </source>
</evidence>
<evidence type="ECO:0000256" key="6">
    <source>
        <dbReference type="SAM" id="Phobius"/>
    </source>
</evidence>
<name>A0A1I6D1W7_9FIRM</name>
<dbReference type="InterPro" id="IPR003834">
    <property type="entry name" value="Cyt_c_assmbl_TM_dom"/>
</dbReference>
<protein>
    <submittedName>
        <fullName evidence="8">Cytochrome c-type biogenesis protein</fullName>
    </submittedName>
</protein>
<evidence type="ECO:0000256" key="1">
    <source>
        <dbReference type="ARBA" id="ARBA00004141"/>
    </source>
</evidence>
<comment type="similarity">
    <text evidence="2">Belongs to the DsbD family.</text>
</comment>
<keyword evidence="3 6" id="KW-0812">Transmembrane</keyword>
<dbReference type="Pfam" id="PF02683">
    <property type="entry name" value="DsbD_TM"/>
    <property type="match status" value="1"/>
</dbReference>
<feature type="transmembrane region" description="Helical" evidence="6">
    <location>
        <begin position="201"/>
        <end position="219"/>
    </location>
</feature>
<accession>A0A1I6D1W7</accession>
<evidence type="ECO:0000313" key="8">
    <source>
        <dbReference type="EMBL" id="SFQ99469.1"/>
    </source>
</evidence>
<feature type="transmembrane region" description="Helical" evidence="6">
    <location>
        <begin position="88"/>
        <end position="108"/>
    </location>
</feature>
<dbReference type="EMBL" id="FOYM01000004">
    <property type="protein sequence ID" value="SFQ99469.1"/>
    <property type="molecule type" value="Genomic_DNA"/>
</dbReference>
<feature type="transmembrane region" description="Helical" evidence="6">
    <location>
        <begin position="162"/>
        <end position="189"/>
    </location>
</feature>
<evidence type="ECO:0000259" key="7">
    <source>
        <dbReference type="Pfam" id="PF02683"/>
    </source>
</evidence>
<dbReference type="RefSeq" id="WP_092482106.1">
    <property type="nucleotide sequence ID" value="NZ_FOYM01000004.1"/>
</dbReference>
<keyword evidence="9" id="KW-1185">Reference proteome</keyword>
<sequence>MPSVDALLAGSLGFSLLAVLAAGLVSGLSPCTLPTVVMVVAYVGGHDNRSRLKGFILSLSFVLGLSLTLAAAGAFVSLAGKMFLGSSVVWYIAAFVAVLMGANMLGLFTLPSYSVNLPGIKRSSGVLGAFLLGIPFAIIASPCTTPVTATVLAYAATKGNVFNGFILLFVYAIGRSIPLLAAGTFTSVLKNASKFARVSEVIQKISGLALVGLGFYLLYSTIS</sequence>
<feature type="transmembrane region" description="Helical" evidence="6">
    <location>
        <begin position="55"/>
        <end position="76"/>
    </location>
</feature>
<evidence type="ECO:0000256" key="5">
    <source>
        <dbReference type="ARBA" id="ARBA00023136"/>
    </source>
</evidence>
<dbReference type="AlphaFoldDB" id="A0A1I6D1W7"/>
<dbReference type="Proteomes" id="UP000199584">
    <property type="component" value="Unassembled WGS sequence"/>
</dbReference>
<dbReference type="GO" id="GO:0017004">
    <property type="term" value="P:cytochrome complex assembly"/>
    <property type="evidence" value="ECO:0007669"/>
    <property type="project" value="InterPro"/>
</dbReference>
<organism evidence="8 9">
    <name type="scientific">Desulfoscipio geothermicus DSM 3669</name>
    <dbReference type="NCBI Taxonomy" id="1121426"/>
    <lineage>
        <taxon>Bacteria</taxon>
        <taxon>Bacillati</taxon>
        <taxon>Bacillota</taxon>
        <taxon>Clostridia</taxon>
        <taxon>Eubacteriales</taxon>
        <taxon>Desulfallaceae</taxon>
        <taxon>Desulfoscipio</taxon>
    </lineage>
</organism>
<feature type="transmembrane region" description="Helical" evidence="6">
    <location>
        <begin position="12"/>
        <end position="43"/>
    </location>
</feature>
<dbReference type="PANTHER" id="PTHR31272">
    <property type="entry name" value="CYTOCHROME C-TYPE BIOGENESIS PROTEIN HI_1454-RELATED"/>
    <property type="match status" value="1"/>
</dbReference>
<dbReference type="OrthoDB" id="9809733at2"/>
<proteinExistence type="inferred from homology"/>
<feature type="domain" description="Cytochrome C biogenesis protein transmembrane" evidence="7">
    <location>
        <begin position="15"/>
        <end position="218"/>
    </location>
</feature>
<evidence type="ECO:0000313" key="9">
    <source>
        <dbReference type="Proteomes" id="UP000199584"/>
    </source>
</evidence>
<reference evidence="9" key="1">
    <citation type="submission" date="2016-10" db="EMBL/GenBank/DDBJ databases">
        <authorList>
            <person name="Varghese N."/>
            <person name="Submissions S."/>
        </authorList>
    </citation>
    <scope>NUCLEOTIDE SEQUENCE [LARGE SCALE GENOMIC DNA]</scope>
    <source>
        <strain evidence="9">DSM 3669</strain>
    </source>
</reference>
<dbReference type="STRING" id="39060.SAMN05660706_104107"/>
<feature type="transmembrane region" description="Helical" evidence="6">
    <location>
        <begin position="129"/>
        <end position="156"/>
    </location>
</feature>
<dbReference type="PANTHER" id="PTHR31272:SF6">
    <property type="entry name" value="CYTOCHROME C-TYPE BIOGENESIS CCDA-LIKE CHLOROPLASTIC PROTEIN"/>
    <property type="match status" value="1"/>
</dbReference>
<keyword evidence="4 6" id="KW-1133">Transmembrane helix</keyword>
<dbReference type="InterPro" id="IPR051790">
    <property type="entry name" value="Cytochrome_c-biogenesis_DsbD"/>
</dbReference>